<dbReference type="InterPro" id="IPR002350">
    <property type="entry name" value="Kazal_dom"/>
</dbReference>
<keyword evidence="2" id="KW-0722">Serine protease inhibitor</keyword>
<feature type="compositionally biased region" description="Low complexity" evidence="4">
    <location>
        <begin position="195"/>
        <end position="205"/>
    </location>
</feature>
<comment type="caution">
    <text evidence="7">The sequence shown here is derived from an EMBL/GenBank/DDBJ whole genome shotgun (WGS) entry which is preliminary data.</text>
</comment>
<feature type="region of interest" description="Disordered" evidence="4">
    <location>
        <begin position="160"/>
        <end position="219"/>
    </location>
</feature>
<feature type="compositionally biased region" description="Acidic residues" evidence="4">
    <location>
        <begin position="84"/>
        <end position="95"/>
    </location>
</feature>
<keyword evidence="3" id="KW-1015">Disulfide bond</keyword>
<evidence type="ECO:0000256" key="2">
    <source>
        <dbReference type="ARBA" id="ARBA00022900"/>
    </source>
</evidence>
<feature type="chain" id="PRO_5040771244" evidence="5">
    <location>
        <begin position="23"/>
        <end position="294"/>
    </location>
</feature>
<dbReference type="PANTHER" id="PTHR10913">
    <property type="entry name" value="FOLLISTATIN-RELATED"/>
    <property type="match status" value="1"/>
</dbReference>
<protein>
    <submittedName>
        <fullName evidence="7">Unnamed protein product</fullName>
    </submittedName>
</protein>
<dbReference type="CDD" id="cd00104">
    <property type="entry name" value="KAZAL_FS"/>
    <property type="match status" value="3"/>
</dbReference>
<dbReference type="Proteomes" id="UP001165121">
    <property type="component" value="Unassembled WGS sequence"/>
</dbReference>
<evidence type="ECO:0000259" key="6">
    <source>
        <dbReference type="PROSITE" id="PS51465"/>
    </source>
</evidence>
<keyword evidence="1" id="KW-0646">Protease inhibitor</keyword>
<feature type="signal peptide" evidence="5">
    <location>
        <begin position="1"/>
        <end position="22"/>
    </location>
</feature>
<dbReference type="Pfam" id="PF07648">
    <property type="entry name" value="Kazal_2"/>
    <property type="match status" value="3"/>
</dbReference>
<dbReference type="PANTHER" id="PTHR10913:SF45">
    <property type="entry name" value="FOLLISTATIN, ISOFORM A-RELATED"/>
    <property type="match status" value="1"/>
</dbReference>
<feature type="domain" description="Kazal-like" evidence="6">
    <location>
        <begin position="18"/>
        <end position="76"/>
    </location>
</feature>
<dbReference type="SMART" id="SM00280">
    <property type="entry name" value="KAZAL"/>
    <property type="match status" value="3"/>
</dbReference>
<organism evidence="7 8">
    <name type="scientific">Phytophthora fragariaefolia</name>
    <dbReference type="NCBI Taxonomy" id="1490495"/>
    <lineage>
        <taxon>Eukaryota</taxon>
        <taxon>Sar</taxon>
        <taxon>Stramenopiles</taxon>
        <taxon>Oomycota</taxon>
        <taxon>Peronosporomycetes</taxon>
        <taxon>Peronosporales</taxon>
        <taxon>Peronosporaceae</taxon>
        <taxon>Phytophthora</taxon>
    </lineage>
</organism>
<evidence type="ECO:0000256" key="1">
    <source>
        <dbReference type="ARBA" id="ARBA00022690"/>
    </source>
</evidence>
<evidence type="ECO:0000256" key="4">
    <source>
        <dbReference type="SAM" id="MobiDB-lite"/>
    </source>
</evidence>
<dbReference type="InterPro" id="IPR036058">
    <property type="entry name" value="Kazal_dom_sf"/>
</dbReference>
<evidence type="ECO:0000313" key="8">
    <source>
        <dbReference type="Proteomes" id="UP001165121"/>
    </source>
</evidence>
<evidence type="ECO:0000256" key="3">
    <source>
        <dbReference type="ARBA" id="ARBA00023157"/>
    </source>
</evidence>
<reference evidence="7" key="1">
    <citation type="submission" date="2023-04" db="EMBL/GenBank/DDBJ databases">
        <title>Phytophthora fragariaefolia NBRC 109709.</title>
        <authorList>
            <person name="Ichikawa N."/>
            <person name="Sato H."/>
            <person name="Tonouchi N."/>
        </authorList>
    </citation>
    <scope>NUCLEOTIDE SEQUENCE</scope>
    <source>
        <strain evidence="7">NBRC 109709</strain>
    </source>
</reference>
<feature type="region of interest" description="Disordered" evidence="4">
    <location>
        <begin position="78"/>
        <end position="106"/>
    </location>
</feature>
<keyword evidence="8" id="KW-1185">Reference proteome</keyword>
<feature type="domain" description="Kazal-like" evidence="6">
    <location>
        <begin position="105"/>
        <end position="162"/>
    </location>
</feature>
<sequence length="294" mass="31280">MKFSTGLLIAAIAVASVRVGAASCPDACLDVYDPVTDENGNTYPNACSMAAAKCKGEKKDENLLEEYKRLYGKSFGASRTSDESNMDDSASDESTSDASDSTDGSAPVSYCPNILCPAVYRPVADENGTVYSNECAMRAAKCKGPRENPFDEYKRVYGKSFGASRDTGDDESEEKDDAAKKSEKSTKTHDKANKSTKTSSKSGSSIDQVYEDGSEGVIGGGNSNPRNCAEGCPDVVLPVCGSDGVRYSNPCELKIAACKYPELNIVEDNSACTSSKTTQSDMIMRESSKSVKLD</sequence>
<dbReference type="AlphaFoldDB" id="A0A9W7D676"/>
<dbReference type="GO" id="GO:0005576">
    <property type="term" value="C:extracellular region"/>
    <property type="evidence" value="ECO:0007669"/>
    <property type="project" value="TreeGrafter"/>
</dbReference>
<proteinExistence type="predicted"/>
<feature type="compositionally biased region" description="Basic and acidic residues" evidence="4">
    <location>
        <begin position="177"/>
        <end position="193"/>
    </location>
</feature>
<name>A0A9W7D676_9STRA</name>
<dbReference type="EMBL" id="BSXT01003315">
    <property type="protein sequence ID" value="GMF53628.1"/>
    <property type="molecule type" value="Genomic_DNA"/>
</dbReference>
<dbReference type="Gene3D" id="3.30.60.30">
    <property type="match status" value="3"/>
</dbReference>
<gene>
    <name evidence="7" type="ORF">Pfra01_002221500</name>
</gene>
<dbReference type="OrthoDB" id="127054at2759"/>
<dbReference type="SUPFAM" id="SSF100895">
    <property type="entry name" value="Kazal-type serine protease inhibitors"/>
    <property type="match status" value="3"/>
</dbReference>
<keyword evidence="5" id="KW-0732">Signal</keyword>
<accession>A0A9W7D676</accession>
<evidence type="ECO:0000313" key="7">
    <source>
        <dbReference type="EMBL" id="GMF53628.1"/>
    </source>
</evidence>
<evidence type="ECO:0000256" key="5">
    <source>
        <dbReference type="SAM" id="SignalP"/>
    </source>
</evidence>
<dbReference type="PROSITE" id="PS51465">
    <property type="entry name" value="KAZAL_2"/>
    <property type="match status" value="3"/>
</dbReference>
<dbReference type="InterPro" id="IPR050653">
    <property type="entry name" value="Prot_Inhib_GrowthFact_Antg"/>
</dbReference>
<feature type="domain" description="Kazal-like" evidence="6">
    <location>
        <begin position="222"/>
        <end position="274"/>
    </location>
</feature>